<feature type="transmembrane region" description="Helical" evidence="6">
    <location>
        <begin position="371"/>
        <end position="394"/>
    </location>
</feature>
<feature type="domain" description="ABC3 transporter permease C-terminal" evidence="7">
    <location>
        <begin position="675"/>
        <end position="789"/>
    </location>
</feature>
<feature type="transmembrane region" description="Helical" evidence="6">
    <location>
        <begin position="21"/>
        <end position="42"/>
    </location>
</feature>
<name>A0ABW9RRG3_9BACT</name>
<evidence type="ECO:0000256" key="2">
    <source>
        <dbReference type="ARBA" id="ARBA00022475"/>
    </source>
</evidence>
<comment type="subcellular location">
    <subcellularLocation>
        <location evidence="1">Cell membrane</location>
        <topology evidence="1">Multi-pass membrane protein</topology>
    </subcellularLocation>
</comment>
<evidence type="ECO:0000256" key="5">
    <source>
        <dbReference type="ARBA" id="ARBA00023136"/>
    </source>
</evidence>
<dbReference type="RefSeq" id="WP_155173794.1">
    <property type="nucleotide sequence ID" value="NZ_BAAAFL010000043.1"/>
</dbReference>
<dbReference type="Pfam" id="PF02687">
    <property type="entry name" value="FtsX"/>
    <property type="match status" value="2"/>
</dbReference>
<evidence type="ECO:0000256" key="4">
    <source>
        <dbReference type="ARBA" id="ARBA00022989"/>
    </source>
</evidence>
<dbReference type="PANTHER" id="PTHR30572:SF18">
    <property type="entry name" value="ABC-TYPE MACROLIDE FAMILY EXPORT SYSTEM PERMEASE COMPONENT 2"/>
    <property type="match status" value="1"/>
</dbReference>
<keyword evidence="2" id="KW-1003">Cell membrane</keyword>
<dbReference type="InterPro" id="IPR025857">
    <property type="entry name" value="MacB_PCD"/>
</dbReference>
<proteinExistence type="predicted"/>
<evidence type="ECO:0000313" key="10">
    <source>
        <dbReference type="Proteomes" id="UP000798808"/>
    </source>
</evidence>
<feature type="transmembrane region" description="Helical" evidence="6">
    <location>
        <begin position="761"/>
        <end position="779"/>
    </location>
</feature>
<protein>
    <submittedName>
        <fullName evidence="9">ABC transporter permease</fullName>
    </submittedName>
</protein>
<dbReference type="Pfam" id="PF12704">
    <property type="entry name" value="MacB_PCD"/>
    <property type="match status" value="1"/>
</dbReference>
<keyword evidence="5 6" id="KW-0472">Membrane</keyword>
<keyword evidence="10" id="KW-1185">Reference proteome</keyword>
<accession>A0ABW9RRG3</accession>
<organism evidence="9 10">
    <name type="scientific">Fulvivirga kasyanovii</name>
    <dbReference type="NCBI Taxonomy" id="396812"/>
    <lineage>
        <taxon>Bacteria</taxon>
        <taxon>Pseudomonadati</taxon>
        <taxon>Bacteroidota</taxon>
        <taxon>Cytophagia</taxon>
        <taxon>Cytophagales</taxon>
        <taxon>Fulvivirgaceae</taxon>
        <taxon>Fulvivirga</taxon>
    </lineage>
</organism>
<evidence type="ECO:0000256" key="1">
    <source>
        <dbReference type="ARBA" id="ARBA00004651"/>
    </source>
</evidence>
<feature type="domain" description="ABC3 transporter permease C-terminal" evidence="7">
    <location>
        <begin position="287"/>
        <end position="400"/>
    </location>
</feature>
<keyword evidence="4 6" id="KW-1133">Transmembrane helix</keyword>
<feature type="transmembrane region" description="Helical" evidence="6">
    <location>
        <begin position="673"/>
        <end position="698"/>
    </location>
</feature>
<comment type="caution">
    <text evidence="9">The sequence shown here is derived from an EMBL/GenBank/DDBJ whole genome shotgun (WGS) entry which is preliminary data.</text>
</comment>
<evidence type="ECO:0000259" key="7">
    <source>
        <dbReference type="Pfam" id="PF02687"/>
    </source>
</evidence>
<feature type="transmembrane region" description="Helical" evidence="6">
    <location>
        <begin position="425"/>
        <end position="444"/>
    </location>
</feature>
<sequence>MIKNYLKIAVRNLLRFKTYTVINLAGMVMGLSIGVLILIFVMDELSFDKFHVKGDNIYRVVTQMEEQSMDRNGWAVGHKLRTEFPEVEAVVYTRNAYALQVYHDGKKYDENIHFASEEFFRFFSFEMIQGSPENALDAPYSAVITESVRNRYFDAENVVGKTLTIGDSIDFIVTGVVADVPSQSHIQFDILLSFATYEKLTPNFTYSGGWGNINVRNYVLLKEGANFAALSAKARNIYMDNVGEWLQKMGMILYVKLEPLKDVYLISEAPNGFGPKGAISQVYLVAAIAIFVILLACTNFVNLTTARAVYRAKEVGLRKVVGSSRSLVFWQFISESFILTVIAFLLAMLIADMALPFFNSLMSKSYDFSDFFNITNLLCMLGLVLAVSVLSGYYPAWVMSGYRPAQVLKGKLQTGRKGVRLRRMLVVFQFVVSAGLVLGTLIVLRQLDYMQDQDLGFNKEQVLIVDATQVSSAGIYETFKHAVRSNAFVEQVTYTNALPGRPGWSGQVAFPEGFEEGENVVTEYMSVDEDYIATLGLELVAGRNFSKDSKADFDEGVIINETAVKEMRWETPDKAIGKRITSPSGYPEGIVIGVVKDYHGLGLQTKISPKVMDYNPDASRYFAIHFNTGSTSDVVSDIKNSWSNHFPDSNFEYFFLDQEFDKQYRYEQRLMKVLIIFAVLTIVIAGIGLLGLISFMIISKTKEIGVRKVLGAGVWNIAGMLSKEFLVLVITANFIAIPLIWYTGNYWLEGFAYRMTLQPDIFIITFSITLGMTFITVSYKTIKAAMLNPVETLRNE</sequence>
<evidence type="ECO:0000256" key="6">
    <source>
        <dbReference type="SAM" id="Phobius"/>
    </source>
</evidence>
<dbReference type="Proteomes" id="UP000798808">
    <property type="component" value="Unassembled WGS sequence"/>
</dbReference>
<evidence type="ECO:0000313" key="9">
    <source>
        <dbReference type="EMBL" id="MTI26784.1"/>
    </source>
</evidence>
<dbReference type="InterPro" id="IPR050250">
    <property type="entry name" value="Macrolide_Exporter_MacB"/>
</dbReference>
<gene>
    <name evidence="9" type="ORF">E1163_17650</name>
</gene>
<evidence type="ECO:0000256" key="3">
    <source>
        <dbReference type="ARBA" id="ARBA00022692"/>
    </source>
</evidence>
<dbReference type="EMBL" id="SMLW01000598">
    <property type="protein sequence ID" value="MTI26784.1"/>
    <property type="molecule type" value="Genomic_DNA"/>
</dbReference>
<reference evidence="9 10" key="1">
    <citation type="submission" date="2019-02" db="EMBL/GenBank/DDBJ databases">
        <authorList>
            <person name="Goldberg S.R."/>
            <person name="Haltli B.A."/>
            <person name="Correa H."/>
            <person name="Russell K.G."/>
        </authorList>
    </citation>
    <scope>NUCLEOTIDE SEQUENCE [LARGE SCALE GENOMIC DNA]</scope>
    <source>
        <strain evidence="9 10">JCM 16186</strain>
    </source>
</reference>
<evidence type="ECO:0000259" key="8">
    <source>
        <dbReference type="Pfam" id="PF12704"/>
    </source>
</evidence>
<dbReference type="InterPro" id="IPR003838">
    <property type="entry name" value="ABC3_permease_C"/>
</dbReference>
<keyword evidence="3 6" id="KW-0812">Transmembrane</keyword>
<dbReference type="PANTHER" id="PTHR30572">
    <property type="entry name" value="MEMBRANE COMPONENT OF TRANSPORTER-RELATED"/>
    <property type="match status" value="1"/>
</dbReference>
<feature type="transmembrane region" description="Helical" evidence="6">
    <location>
        <begin position="282"/>
        <end position="306"/>
    </location>
</feature>
<feature type="transmembrane region" description="Helical" evidence="6">
    <location>
        <begin position="327"/>
        <end position="351"/>
    </location>
</feature>
<feature type="transmembrane region" description="Helical" evidence="6">
    <location>
        <begin position="725"/>
        <end position="741"/>
    </location>
</feature>
<feature type="domain" description="MacB-like periplasmic core" evidence="8">
    <location>
        <begin position="20"/>
        <end position="236"/>
    </location>
</feature>